<reference evidence="2" key="1">
    <citation type="journal article" date="2024" name="Proc. Natl. Acad. Sci. U.S.A.">
        <title>Extraordinary preservation of gene collinearity over three hundred million years revealed in homosporous lycophytes.</title>
        <authorList>
            <person name="Li C."/>
            <person name="Wickell D."/>
            <person name="Kuo L.Y."/>
            <person name="Chen X."/>
            <person name="Nie B."/>
            <person name="Liao X."/>
            <person name="Peng D."/>
            <person name="Ji J."/>
            <person name="Jenkins J."/>
            <person name="Williams M."/>
            <person name="Shu S."/>
            <person name="Plott C."/>
            <person name="Barry K."/>
            <person name="Rajasekar S."/>
            <person name="Grimwood J."/>
            <person name="Han X."/>
            <person name="Sun S."/>
            <person name="Hou Z."/>
            <person name="He W."/>
            <person name="Dai G."/>
            <person name="Sun C."/>
            <person name="Schmutz J."/>
            <person name="Leebens-Mack J.H."/>
            <person name="Li F.W."/>
            <person name="Wang L."/>
        </authorList>
    </citation>
    <scope>NUCLEOTIDE SEQUENCE [LARGE SCALE GENOMIC DNA]</scope>
    <source>
        <strain evidence="2">cv. PW_Plant_1</strain>
    </source>
</reference>
<dbReference type="Proteomes" id="UP001162992">
    <property type="component" value="Chromosome 18"/>
</dbReference>
<protein>
    <submittedName>
        <fullName evidence="1">Uncharacterized protein</fullName>
    </submittedName>
</protein>
<comment type="caution">
    <text evidence="1">The sequence shown here is derived from an EMBL/GenBank/DDBJ whole genome shotgun (WGS) entry which is preliminary data.</text>
</comment>
<accession>A0ACC2B1B3</accession>
<organism evidence="1 2">
    <name type="scientific">Diphasiastrum complanatum</name>
    <name type="common">Issler's clubmoss</name>
    <name type="synonym">Lycopodium complanatum</name>
    <dbReference type="NCBI Taxonomy" id="34168"/>
    <lineage>
        <taxon>Eukaryota</taxon>
        <taxon>Viridiplantae</taxon>
        <taxon>Streptophyta</taxon>
        <taxon>Embryophyta</taxon>
        <taxon>Tracheophyta</taxon>
        <taxon>Lycopodiopsida</taxon>
        <taxon>Lycopodiales</taxon>
        <taxon>Lycopodiaceae</taxon>
        <taxon>Lycopodioideae</taxon>
        <taxon>Diphasiastrum</taxon>
    </lineage>
</organism>
<sequence length="247" mass="28391">MENKGASIIQQISTLKQQLDQINEDIEKEISATRCIESETIRYREKTKDALEEEKEWMRKVICNENLYTDLCATSVALKKSLGGIAENLATMEKTRIELDIQIERERNEFINHCKKFEKSQGDFWTRLDKGMLCSTRRSLVQTLGSMKQEMEDVNDKAKVLVSDNATEKASMLREIEDLKNAIQHEASKNTSLMEEISNLNIALEDSKKTVGTPQLHELCTLEEEKRQLEDCIMGLRFQLSRLQGIA</sequence>
<proteinExistence type="predicted"/>
<evidence type="ECO:0000313" key="2">
    <source>
        <dbReference type="Proteomes" id="UP001162992"/>
    </source>
</evidence>
<evidence type="ECO:0000313" key="1">
    <source>
        <dbReference type="EMBL" id="KAJ7523589.1"/>
    </source>
</evidence>
<name>A0ACC2B1B3_DIPCM</name>
<gene>
    <name evidence="1" type="ORF">O6H91_18G055600</name>
</gene>
<dbReference type="EMBL" id="CM055109">
    <property type="protein sequence ID" value="KAJ7523589.1"/>
    <property type="molecule type" value="Genomic_DNA"/>
</dbReference>
<keyword evidence="2" id="KW-1185">Reference proteome</keyword>